<proteinExistence type="predicted"/>
<evidence type="ECO:0000313" key="1">
    <source>
        <dbReference type="EMBL" id="TNJ65496.1"/>
    </source>
</evidence>
<keyword evidence="2" id="KW-1185">Reference proteome</keyword>
<evidence type="ECO:0000313" key="2">
    <source>
        <dbReference type="Proteomes" id="UP000307943"/>
    </source>
</evidence>
<dbReference type="OrthoDB" id="650920at2"/>
<organism evidence="1 2">
    <name type="scientific">Paenibacillus hemerocallicola</name>
    <dbReference type="NCBI Taxonomy" id="1172614"/>
    <lineage>
        <taxon>Bacteria</taxon>
        <taxon>Bacillati</taxon>
        <taxon>Bacillota</taxon>
        <taxon>Bacilli</taxon>
        <taxon>Bacillales</taxon>
        <taxon>Paenibacillaceae</taxon>
        <taxon>Paenibacillus</taxon>
    </lineage>
</organism>
<dbReference type="EMBL" id="VDCQ01000018">
    <property type="protein sequence ID" value="TNJ65496.1"/>
    <property type="molecule type" value="Genomic_DNA"/>
</dbReference>
<dbReference type="AlphaFoldDB" id="A0A5C4T9U4"/>
<gene>
    <name evidence="1" type="ORF">FE784_14850</name>
</gene>
<dbReference type="RefSeq" id="WP_139602993.1">
    <property type="nucleotide sequence ID" value="NZ_VDCQ01000018.1"/>
</dbReference>
<reference evidence="1 2" key="1">
    <citation type="submission" date="2019-05" db="EMBL/GenBank/DDBJ databases">
        <title>We sequenced the genome of Paenibacillus hemerocallicola KCTC 33185 for further insight into its adaptation and study the phylogeny of Paenibacillus.</title>
        <authorList>
            <person name="Narsing Rao M.P."/>
        </authorList>
    </citation>
    <scope>NUCLEOTIDE SEQUENCE [LARGE SCALE GENOMIC DNA]</scope>
    <source>
        <strain evidence="1 2">KCTC 33185</strain>
    </source>
</reference>
<name>A0A5C4T9U4_9BACL</name>
<comment type="caution">
    <text evidence="1">The sequence shown here is derived from an EMBL/GenBank/DDBJ whole genome shotgun (WGS) entry which is preliminary data.</text>
</comment>
<protein>
    <submittedName>
        <fullName evidence="1">Uncharacterized protein</fullName>
    </submittedName>
</protein>
<accession>A0A5C4T9U4</accession>
<sequence>MIPEGESANAVSRIPGPMDLTERLGLIGAVSLRYPELTGIALSGDAEPAAVRADKSCGSSHVCAGSLVSIAAGICDEHRDDVLDSTLFAQFAANGRYQRDTQTDQWYSVYVQTLNLLGWNTVGFRFQKYAHLPEQFQLYDTILELTSGLWTKSAQDSLTAMLRALGGLKSTDRRIQLLGGSSVAASAGNFQLGVAENAKSDQIQMQTMAVLFNSQGIPADFLFDRYTAASMNLFVSSQTMALNDNIYSRMRSTVRSRLNTQISQFIVTIPLS</sequence>
<dbReference type="Proteomes" id="UP000307943">
    <property type="component" value="Unassembled WGS sequence"/>
</dbReference>